<protein>
    <submittedName>
        <fullName evidence="1">Uncharacterized protein</fullName>
    </submittedName>
</protein>
<dbReference type="AlphaFoldDB" id="A0A7N0TCD8"/>
<accession>A0A7N0TCD8</accession>
<reference evidence="1" key="1">
    <citation type="submission" date="2021-01" db="UniProtKB">
        <authorList>
            <consortium name="EnsemblPlants"/>
        </authorList>
    </citation>
    <scope>IDENTIFICATION</scope>
</reference>
<dbReference type="Proteomes" id="UP000594263">
    <property type="component" value="Unplaced"/>
</dbReference>
<dbReference type="EnsemblPlants" id="Kaladp0032s0330.1.v1.1">
    <property type="protein sequence ID" value="Kaladp0032s0330.1.v1.1.CDS.1"/>
    <property type="gene ID" value="Kaladp0032s0330.v1.1"/>
</dbReference>
<organism evidence="1 2">
    <name type="scientific">Kalanchoe fedtschenkoi</name>
    <name type="common">Lavender scallops</name>
    <name type="synonym">South American air plant</name>
    <dbReference type="NCBI Taxonomy" id="63787"/>
    <lineage>
        <taxon>Eukaryota</taxon>
        <taxon>Viridiplantae</taxon>
        <taxon>Streptophyta</taxon>
        <taxon>Embryophyta</taxon>
        <taxon>Tracheophyta</taxon>
        <taxon>Spermatophyta</taxon>
        <taxon>Magnoliopsida</taxon>
        <taxon>eudicotyledons</taxon>
        <taxon>Gunneridae</taxon>
        <taxon>Pentapetalae</taxon>
        <taxon>Saxifragales</taxon>
        <taxon>Crassulaceae</taxon>
        <taxon>Kalanchoe</taxon>
    </lineage>
</organism>
<evidence type="ECO:0000313" key="2">
    <source>
        <dbReference type="Proteomes" id="UP000594263"/>
    </source>
</evidence>
<proteinExistence type="predicted"/>
<keyword evidence="2" id="KW-1185">Reference proteome</keyword>
<sequence>MAKIIRGVKFDLIDQAFALATTVKKVTLKIGVKQVLEQVKTIAKHQYKTLGSDNILGTIVFW</sequence>
<dbReference type="Gramene" id="Kaladp0032s0330.1.v1.1">
    <property type="protein sequence ID" value="Kaladp0032s0330.1.v1.1.CDS.1"/>
    <property type="gene ID" value="Kaladp0032s0330.v1.1"/>
</dbReference>
<name>A0A7N0TCD8_KALFE</name>
<evidence type="ECO:0000313" key="1">
    <source>
        <dbReference type="EnsemblPlants" id="Kaladp0032s0330.1.v1.1.CDS.1"/>
    </source>
</evidence>